<keyword evidence="3" id="KW-1185">Reference proteome</keyword>
<proteinExistence type="predicted"/>
<evidence type="ECO:0000313" key="2">
    <source>
        <dbReference type="EMBL" id="HIJ99656.1"/>
    </source>
</evidence>
<sequence length="239" mass="27930">MRIGARVFSISVDEDEYLTIINRLEKKYSLIVDPRKFDTPLKINARFKPRDSKTRYIELNSSGMAYVEHSGLKKDAEKILAAFKVLISSMMGEMQVKEEDFEIVTMELLSRKKPLLMPNDKEELQTFRRLETKNILSRAQPVKCPRCSQSFLLLYENLINPEHRVLCSDCTFWFSPKNKKEVYVVNEEYMKVMSGVWNKVQKIINASWREVTRHGLPMMGRGSTIDEKKPEKKTPSKKK</sequence>
<protein>
    <submittedName>
        <fullName evidence="2">Uncharacterized protein</fullName>
    </submittedName>
</protein>
<organism evidence="2 3">
    <name type="scientific">Candidatus Undinarchaeum marinum</name>
    <dbReference type="NCBI Taxonomy" id="2756141"/>
    <lineage>
        <taxon>Archaea</taxon>
        <taxon>Candidatus Undinarchaeota</taxon>
        <taxon>Candidatus Undinarchaeia</taxon>
        <taxon>Candidatus Undinarchaeales</taxon>
        <taxon>Candidatus Undinarchaeaceae</taxon>
        <taxon>Candidatus Undinarchaeum</taxon>
    </lineage>
</organism>
<dbReference type="Proteomes" id="UP000604391">
    <property type="component" value="Unassembled WGS sequence"/>
</dbReference>
<gene>
    <name evidence="2" type="ORF">H1011_02430</name>
</gene>
<evidence type="ECO:0000256" key="1">
    <source>
        <dbReference type="SAM" id="MobiDB-lite"/>
    </source>
</evidence>
<dbReference type="AlphaFoldDB" id="A0A832UPY4"/>
<reference evidence="2 3" key="1">
    <citation type="journal article" name="Nat. Commun.">
        <title>Undinarchaeota illuminate DPANN phylogeny and the impact of gene transfer on archaeal evolution.</title>
        <authorList>
            <person name="Dombrowski N."/>
            <person name="Williams T.A."/>
            <person name="Sun J."/>
            <person name="Woodcroft B.J."/>
            <person name="Lee J.H."/>
            <person name="Minh B.Q."/>
            <person name="Rinke C."/>
            <person name="Spang A."/>
        </authorList>
    </citation>
    <scope>NUCLEOTIDE SEQUENCE [LARGE SCALE GENOMIC DNA]</scope>
    <source>
        <strain evidence="2">MAG_bin17</strain>
    </source>
</reference>
<feature type="region of interest" description="Disordered" evidence="1">
    <location>
        <begin position="219"/>
        <end position="239"/>
    </location>
</feature>
<name>A0A832UPY4_9ARCH</name>
<evidence type="ECO:0000313" key="3">
    <source>
        <dbReference type="Proteomes" id="UP000604391"/>
    </source>
</evidence>
<dbReference type="EMBL" id="DVAD01000014">
    <property type="protein sequence ID" value="HIJ99656.1"/>
    <property type="molecule type" value="Genomic_DNA"/>
</dbReference>
<feature type="compositionally biased region" description="Basic and acidic residues" evidence="1">
    <location>
        <begin position="224"/>
        <end position="239"/>
    </location>
</feature>
<accession>A0A832UPY4</accession>
<comment type="caution">
    <text evidence="2">The sequence shown here is derived from an EMBL/GenBank/DDBJ whole genome shotgun (WGS) entry which is preliminary data.</text>
</comment>